<dbReference type="Proteomes" id="UP000269665">
    <property type="component" value="Unassembled WGS sequence"/>
</dbReference>
<sequence length="128" mass="14326">MELKQVCLQDHLSEIQKGGIDYVMKVIESALKANKKNPAGFIMDTKKIKEMEELLFALDKQKADGITRVLGFVVGQGIDEKYKTIKNIVSPEGLQQITLWFGSQKTVNDAFGINIMTHSQVRNNGSIK</sequence>
<name>A0A8B3G4F1_PECPM</name>
<dbReference type="AlphaFoldDB" id="A0A8B3G4F1"/>
<accession>A0A8B3G4F1</accession>
<comment type="caution">
    <text evidence="1">The sequence shown here is derived from an EMBL/GenBank/DDBJ whole genome shotgun (WGS) entry which is preliminary data.</text>
</comment>
<evidence type="ECO:0000313" key="2">
    <source>
        <dbReference type="Proteomes" id="UP000269665"/>
    </source>
</evidence>
<organism evidence="1 2">
    <name type="scientific">Pectobacterium parmentieri</name>
    <dbReference type="NCBI Taxonomy" id="1905730"/>
    <lineage>
        <taxon>Bacteria</taxon>
        <taxon>Pseudomonadati</taxon>
        <taxon>Pseudomonadota</taxon>
        <taxon>Gammaproteobacteria</taxon>
        <taxon>Enterobacterales</taxon>
        <taxon>Pectobacteriaceae</taxon>
        <taxon>Pectobacterium</taxon>
    </lineage>
</organism>
<evidence type="ECO:0000313" key="1">
    <source>
        <dbReference type="EMBL" id="RKO77793.1"/>
    </source>
</evidence>
<proteinExistence type="predicted"/>
<dbReference type="KEGG" id="ppar:A8F97_22385"/>
<gene>
    <name evidence="1" type="ORF">C5E00_13825</name>
</gene>
<protein>
    <submittedName>
        <fullName evidence="1">Uncharacterized protein</fullName>
    </submittedName>
</protein>
<reference evidence="1 2" key="1">
    <citation type="journal article" date="2018" name="BMC Genomics">
        <title>High genomic variability in the plant pathogenic bacterium Pectobacterium parmentieri deciphered from de novo assembled complete genomes.</title>
        <authorList>
            <person name="Zoledowska S."/>
            <person name="Motyka-Pomagruk A."/>
            <person name="Sledz W."/>
            <person name="Mengoni A."/>
            <person name="Lojkowska E."/>
        </authorList>
    </citation>
    <scope>NUCLEOTIDE SEQUENCE [LARGE SCALE GENOMIC DNA]</scope>
    <source>
        <strain evidence="1 2">IFB5626</strain>
    </source>
</reference>
<dbReference type="EMBL" id="PSZG01000001">
    <property type="protein sequence ID" value="RKO77793.1"/>
    <property type="molecule type" value="Genomic_DNA"/>
</dbReference>